<feature type="transmembrane region" description="Helical" evidence="2">
    <location>
        <begin position="12"/>
        <end position="32"/>
    </location>
</feature>
<name>A0ABT1YWE6_9RHOB</name>
<dbReference type="PANTHER" id="PTHR13847">
    <property type="entry name" value="SARCOSINE DEHYDROGENASE-RELATED"/>
    <property type="match status" value="1"/>
</dbReference>
<evidence type="ECO:0000259" key="3">
    <source>
        <dbReference type="Pfam" id="PF01266"/>
    </source>
</evidence>
<accession>A0ABT1YWE6</accession>
<evidence type="ECO:0000313" key="5">
    <source>
        <dbReference type="Proteomes" id="UP001165396"/>
    </source>
</evidence>
<dbReference type="Proteomes" id="UP001165396">
    <property type="component" value="Unassembled WGS sequence"/>
</dbReference>
<keyword evidence="2" id="KW-1133">Transmembrane helix</keyword>
<gene>
    <name evidence="4" type="ORF">NTA49_01395</name>
</gene>
<dbReference type="RefSeq" id="WP_258292856.1">
    <property type="nucleotide sequence ID" value="NZ_JANKJG010000001.1"/>
</dbReference>
<keyword evidence="1" id="KW-0560">Oxidoreductase</keyword>
<keyword evidence="2" id="KW-0812">Transmembrane</keyword>
<reference evidence="4" key="1">
    <citation type="submission" date="2022-07" db="EMBL/GenBank/DDBJ databases">
        <title>Pseudosulfitobacter sp. strain AP-MA-4, whole genome sequence.</title>
        <authorList>
            <person name="Jiang Y."/>
        </authorList>
    </citation>
    <scope>NUCLEOTIDE SEQUENCE</scope>
    <source>
        <strain evidence="4">AP-MA-4</strain>
    </source>
</reference>
<dbReference type="SUPFAM" id="SSF51905">
    <property type="entry name" value="FAD/NAD(P)-binding domain"/>
    <property type="match status" value="1"/>
</dbReference>
<dbReference type="InterPro" id="IPR006076">
    <property type="entry name" value="FAD-dep_OxRdtase"/>
</dbReference>
<keyword evidence="5" id="KW-1185">Reference proteome</keyword>
<evidence type="ECO:0000256" key="1">
    <source>
        <dbReference type="ARBA" id="ARBA00023002"/>
    </source>
</evidence>
<dbReference type="Gene3D" id="3.30.9.10">
    <property type="entry name" value="D-Amino Acid Oxidase, subunit A, domain 2"/>
    <property type="match status" value="1"/>
</dbReference>
<keyword evidence="2" id="KW-0472">Membrane</keyword>
<dbReference type="InterPro" id="IPR036188">
    <property type="entry name" value="FAD/NAD-bd_sf"/>
</dbReference>
<proteinExistence type="predicted"/>
<dbReference type="Gene3D" id="3.50.50.60">
    <property type="entry name" value="FAD/NAD(P)-binding domain"/>
    <property type="match status" value="1"/>
</dbReference>
<sequence>MTAPRFTPPKHASYDVILIGGAMYGSSVAWWLTHLGFDGRILVVERDSSYSMCSTAHTNSCIRQQFSNEINVRISQFGADFVQNMRRHMGDDPEVPNLPIQSFGYMYLAETQAQADNLAQAQQVQADCGAGTRHMTAAEIKADYPFYNVDDIIAGNHNLIDEGYFDGGTVFDWFRKKARANGVEYVANEVVGLTLNPESTQVTGVTMATGQTVACGTVVNAAGPRAATVAAMAGIPLPVEPRKRFTFIFAAAERLDRDLPLTIDPSGVHMRSDGLYYMAGCPPDDDMAVDADDFAPDHGIWENKVWPVLAHRVPQFERIKLVNEWVGHYAYNTLDQNAILGPHPEVSNFIFVNGFSGHGLQQAPAIGRGTAEMIMHRGYRSLDLTSFHFDRIAQGAGFVEKAII</sequence>
<feature type="domain" description="FAD dependent oxidoreductase" evidence="3">
    <location>
        <begin position="15"/>
        <end position="373"/>
    </location>
</feature>
<organism evidence="4 5">
    <name type="scientific">Pseudosulfitobacter koreensis</name>
    <dbReference type="NCBI Taxonomy" id="2968472"/>
    <lineage>
        <taxon>Bacteria</taxon>
        <taxon>Pseudomonadati</taxon>
        <taxon>Pseudomonadota</taxon>
        <taxon>Alphaproteobacteria</taxon>
        <taxon>Rhodobacterales</taxon>
        <taxon>Roseobacteraceae</taxon>
        <taxon>Pseudosulfitobacter</taxon>
    </lineage>
</organism>
<dbReference type="PANTHER" id="PTHR13847:SF287">
    <property type="entry name" value="FAD-DEPENDENT OXIDOREDUCTASE DOMAIN-CONTAINING PROTEIN 1"/>
    <property type="match status" value="1"/>
</dbReference>
<dbReference type="EMBL" id="JANKJG010000001">
    <property type="protein sequence ID" value="MCR8825182.1"/>
    <property type="molecule type" value="Genomic_DNA"/>
</dbReference>
<protein>
    <submittedName>
        <fullName evidence="4">FAD-binding oxidoreductase</fullName>
    </submittedName>
</protein>
<evidence type="ECO:0000313" key="4">
    <source>
        <dbReference type="EMBL" id="MCR8825182.1"/>
    </source>
</evidence>
<evidence type="ECO:0000256" key="2">
    <source>
        <dbReference type="SAM" id="Phobius"/>
    </source>
</evidence>
<comment type="caution">
    <text evidence="4">The sequence shown here is derived from an EMBL/GenBank/DDBJ whole genome shotgun (WGS) entry which is preliminary data.</text>
</comment>
<dbReference type="Pfam" id="PF01266">
    <property type="entry name" value="DAO"/>
    <property type="match status" value="1"/>
</dbReference>